<dbReference type="GeneID" id="8684097"/>
<organismHost>
    <name type="scientific">Delftia acidovorans</name>
    <name type="common">Pseudomonas acidovorans</name>
    <name type="synonym">Comamonas acidovorans</name>
    <dbReference type="NCBI Taxonomy" id="80866"/>
</organismHost>
<accession>C9DGC0</accession>
<evidence type="ECO:0000313" key="2">
    <source>
        <dbReference type="Proteomes" id="UP000008986"/>
    </source>
</evidence>
<proteinExistence type="predicted"/>
<evidence type="ECO:0000313" key="1">
    <source>
        <dbReference type="EMBL" id="ACV50171.1"/>
    </source>
</evidence>
<protein>
    <submittedName>
        <fullName evidence="1">Uncharacterized protein</fullName>
    </submittedName>
</protein>
<reference evidence="2" key="1">
    <citation type="submission" date="2009-07" db="EMBL/GenBank/DDBJ databases">
        <authorList>
            <person name="Kropinski A.M."/>
            <person name="Villegas A."/>
            <person name="Lingohr E.J."/>
        </authorList>
    </citation>
    <scope>NUCLEOTIDE SEQUENCE [LARGE SCALE GENOMIC DNA]</scope>
</reference>
<dbReference type="Proteomes" id="UP000008986">
    <property type="component" value="Segment"/>
</dbReference>
<dbReference type="EMBL" id="GQ357915">
    <property type="protein sequence ID" value="ACV50171.1"/>
    <property type="molecule type" value="Genomic_DNA"/>
</dbReference>
<name>C9DGC0_BPW14</name>
<sequence length="80" mass="8790">MASYINEMDKIARTLTLDISRAQALALTRIAGLLKQSSNLENIRAEHDQIIKDMNTQVTDLCSAAERAEAAINARFPSEG</sequence>
<dbReference type="RefSeq" id="YP_003359003.1">
    <property type="nucleotide sequence ID" value="NC_013697.1"/>
</dbReference>
<keyword evidence="2" id="KW-1185">Reference proteome</keyword>
<organism evidence="1 2">
    <name type="scientific">Delftia phage PhiW-14</name>
    <name type="common">Deftia acidovorans bacteriophage phiW-14</name>
    <dbReference type="NCBI Taxonomy" id="665032"/>
    <lineage>
        <taxon>Viruses</taxon>
        <taxon>Duplodnaviria</taxon>
        <taxon>Heunggongvirae</taxon>
        <taxon>Uroviricota</taxon>
        <taxon>Caudoviricetes</taxon>
        <taxon>Ionavirus</taxon>
        <taxon>Ionavirus W14</taxon>
    </lineage>
</organism>
<gene>
    <name evidence="1" type="primary">149</name>
</gene>
<dbReference type="KEGG" id="vg:8684097"/>